<keyword evidence="2" id="KW-1185">Reference proteome</keyword>
<accession>A0AA88GAD3</accession>
<dbReference type="GeneID" id="68107166"/>
<sequence>MLLKIDFSNVNIQELITSNFDTVEIAFKIDRLPDGYYKSHNQCCMQLVSLQNSAVAQCRDLLFITNLSDGCIDIFNVHNMELLVTVYPDYFEESEGKLCCFIPKSTVASPTNHLGQNERGYMDSLYVCGCDFIEQLTFDIESMSYIDCPFNDRIRNILTNKLGAAMPRVVQKQSDLPNCIKVLTGITWSDKYELQLDLWQSEESEKSLTACIENTTSTYGHVFSKLDQVMSFTDRPNLVSEWKVIEERENDYEDTLLYEWCREFEDENPVFICVEPKFYVAVKLQKFENMSKAVEVVKEIFLFIFALSTIQNLFSACPFSSFLKDSLLLAQFLTSQNMEHLLYLENLRSILIYYGNLLKIGSCVDSKTRELNSQILSDCYTKLCKGERPSNPFFQKNLLPSTILPLIQKFTLETSNNISKKEKSLLLGMSGKFQFKPISTGQATFISRSEPKETMKVVIEIDGVQYDKRDLLVMYYYSCRNAEPKGILLTEGQYFSYDRHSLYRPYSSGF</sequence>
<protein>
    <submittedName>
        <fullName evidence="1">Uncharacterized protein</fullName>
    </submittedName>
</protein>
<proteinExistence type="predicted"/>
<dbReference type="AlphaFoldDB" id="A0AA88GAD3"/>
<evidence type="ECO:0000313" key="1">
    <source>
        <dbReference type="EMBL" id="KAG2370650.1"/>
    </source>
</evidence>
<evidence type="ECO:0000313" key="2">
    <source>
        <dbReference type="Proteomes" id="UP000816034"/>
    </source>
</evidence>
<comment type="caution">
    <text evidence="1">The sequence shown here is derived from an EMBL/GenBank/DDBJ whole genome shotgun (WGS) entry which is preliminary data.</text>
</comment>
<dbReference type="Proteomes" id="UP000816034">
    <property type="component" value="Unassembled WGS sequence"/>
</dbReference>
<dbReference type="EMBL" id="PYSW02000092">
    <property type="protein sequence ID" value="KAG2370650.1"/>
    <property type="molecule type" value="Genomic_DNA"/>
</dbReference>
<reference evidence="1 2" key="1">
    <citation type="journal article" date="2018" name="BMC Genomics">
        <title>The genome of Naegleria lovaniensis, the basis for a comparative approach to unravel pathogenicity factors of the human pathogenic amoeba N. fowleri.</title>
        <authorList>
            <person name="Liechti N."/>
            <person name="Schurch N."/>
            <person name="Bruggmann R."/>
            <person name="Wittwer M."/>
        </authorList>
    </citation>
    <scope>NUCLEOTIDE SEQUENCE [LARGE SCALE GENOMIC DNA]</scope>
    <source>
        <strain evidence="1 2">ATCC 30569</strain>
    </source>
</reference>
<dbReference type="RefSeq" id="XP_044541514.1">
    <property type="nucleotide sequence ID" value="XM_044690731.1"/>
</dbReference>
<gene>
    <name evidence="1" type="ORF">C9374_014713</name>
</gene>
<organism evidence="1 2">
    <name type="scientific">Naegleria lovaniensis</name>
    <name type="common">Amoeba</name>
    <dbReference type="NCBI Taxonomy" id="51637"/>
    <lineage>
        <taxon>Eukaryota</taxon>
        <taxon>Discoba</taxon>
        <taxon>Heterolobosea</taxon>
        <taxon>Tetramitia</taxon>
        <taxon>Eutetramitia</taxon>
        <taxon>Vahlkampfiidae</taxon>
        <taxon>Naegleria</taxon>
    </lineage>
</organism>
<name>A0AA88GAD3_NAELO</name>